<evidence type="ECO:0008006" key="4">
    <source>
        <dbReference type="Google" id="ProtNLM"/>
    </source>
</evidence>
<keyword evidence="1" id="KW-1133">Transmembrane helix</keyword>
<gene>
    <name evidence="2" type="ORF">QUV98_07015</name>
</gene>
<keyword evidence="1" id="KW-0472">Membrane</keyword>
<feature type="transmembrane region" description="Helical" evidence="1">
    <location>
        <begin position="130"/>
        <end position="155"/>
    </location>
</feature>
<protein>
    <recommendedName>
        <fullName evidence="4">FUSC family protein</fullName>
    </recommendedName>
</protein>
<comment type="caution">
    <text evidence="2">The sequence shown here is derived from an EMBL/GenBank/DDBJ whole genome shotgun (WGS) entry which is preliminary data.</text>
</comment>
<sequence length="158" mass="17452">MSFQDKYKEYKERQEAKKYFRSNNDQFLDSTQWSKVIGIGLLTAIAAGVVLGIVIHSLHITSSLFYIICALVVAGTVTKISQIHSSQMAILSVILTVICYVVGEMTMIYLPLHEAGMGMQFISLLDIFTLSVRSLFVGDLFTTVVAIIGLFIAYASAK</sequence>
<dbReference type="Proteomes" id="UP001529275">
    <property type="component" value="Unassembled WGS sequence"/>
</dbReference>
<proteinExistence type="predicted"/>
<dbReference type="EMBL" id="JAUDCK010000021">
    <property type="protein sequence ID" value="MDM8196060.1"/>
    <property type="molecule type" value="Genomic_DNA"/>
</dbReference>
<evidence type="ECO:0000313" key="3">
    <source>
        <dbReference type="Proteomes" id="UP001529275"/>
    </source>
</evidence>
<keyword evidence="3" id="KW-1185">Reference proteome</keyword>
<accession>A0ABT7UIT4</accession>
<evidence type="ECO:0000256" key="1">
    <source>
        <dbReference type="SAM" id="Phobius"/>
    </source>
</evidence>
<feature type="transmembrane region" description="Helical" evidence="1">
    <location>
        <begin position="36"/>
        <end position="58"/>
    </location>
</feature>
<name>A0ABT7UIT4_9FIRM</name>
<organism evidence="2 3">
    <name type="scientific">Massilimicrobiota timonensis</name>
    <dbReference type="NCBI Taxonomy" id="1776392"/>
    <lineage>
        <taxon>Bacteria</taxon>
        <taxon>Bacillati</taxon>
        <taxon>Bacillota</taxon>
        <taxon>Erysipelotrichia</taxon>
        <taxon>Erysipelotrichales</taxon>
        <taxon>Erysipelotrichaceae</taxon>
        <taxon>Massilimicrobiota</taxon>
    </lineage>
</organism>
<reference evidence="3" key="1">
    <citation type="submission" date="2023-06" db="EMBL/GenBank/DDBJ databases">
        <title>Identification and characterization of horizontal gene transfer across gut microbiota members of farm animals based on homology search.</title>
        <authorList>
            <person name="Zeman M."/>
            <person name="Kubasova T."/>
            <person name="Jahodarova E."/>
            <person name="Nykrynova M."/>
            <person name="Rychlik I."/>
        </authorList>
    </citation>
    <scope>NUCLEOTIDE SEQUENCE [LARGE SCALE GENOMIC DNA]</scope>
    <source>
        <strain evidence="3">ET341</strain>
    </source>
</reference>
<evidence type="ECO:0000313" key="2">
    <source>
        <dbReference type="EMBL" id="MDM8196060.1"/>
    </source>
</evidence>
<keyword evidence="1" id="KW-0812">Transmembrane</keyword>
<feature type="transmembrane region" description="Helical" evidence="1">
    <location>
        <begin position="88"/>
        <end position="110"/>
    </location>
</feature>
<dbReference type="RefSeq" id="WP_289527762.1">
    <property type="nucleotide sequence ID" value="NZ_JAUDCK010000021.1"/>
</dbReference>
<feature type="transmembrane region" description="Helical" evidence="1">
    <location>
        <begin position="64"/>
        <end position="81"/>
    </location>
</feature>